<keyword evidence="2" id="KW-0597">Phosphoprotein</keyword>
<dbReference type="Gene3D" id="3.40.50.2300">
    <property type="match status" value="1"/>
</dbReference>
<dbReference type="PANTHER" id="PTHR44757">
    <property type="entry name" value="DIGUANYLATE CYCLASE DGCP"/>
    <property type="match status" value="1"/>
</dbReference>
<dbReference type="NCBIfam" id="TIGR00254">
    <property type="entry name" value="GGDEF"/>
    <property type="match status" value="1"/>
</dbReference>
<dbReference type="SMART" id="SM00052">
    <property type="entry name" value="EAL"/>
    <property type="match status" value="1"/>
</dbReference>
<dbReference type="InterPro" id="IPR001633">
    <property type="entry name" value="EAL_dom"/>
</dbReference>
<comment type="caution">
    <text evidence="6">The sequence shown here is derived from an EMBL/GenBank/DDBJ whole genome shotgun (WGS) entry which is preliminary data.</text>
</comment>
<dbReference type="CDD" id="cd01949">
    <property type="entry name" value="GGDEF"/>
    <property type="match status" value="1"/>
</dbReference>
<feature type="domain" description="GGDEF" evidence="5">
    <location>
        <begin position="176"/>
        <end position="309"/>
    </location>
</feature>
<protein>
    <submittedName>
        <fullName evidence="6">GGDEF domain-containing response regulator</fullName>
    </submittedName>
</protein>
<dbReference type="Pfam" id="PF00990">
    <property type="entry name" value="GGDEF"/>
    <property type="match status" value="1"/>
</dbReference>
<dbReference type="FunFam" id="3.30.70.270:FF:000001">
    <property type="entry name" value="Diguanylate cyclase domain protein"/>
    <property type="match status" value="1"/>
</dbReference>
<evidence type="ECO:0000256" key="1">
    <source>
        <dbReference type="ARBA" id="ARBA00001946"/>
    </source>
</evidence>
<accession>A0A8H9IBC3</accession>
<dbReference type="SMART" id="SM00448">
    <property type="entry name" value="REC"/>
    <property type="match status" value="1"/>
</dbReference>
<dbReference type="GO" id="GO:0000160">
    <property type="term" value="P:phosphorelay signal transduction system"/>
    <property type="evidence" value="ECO:0007669"/>
    <property type="project" value="InterPro"/>
</dbReference>
<dbReference type="PROSITE" id="PS50110">
    <property type="entry name" value="RESPONSE_REGULATORY"/>
    <property type="match status" value="1"/>
</dbReference>
<evidence type="ECO:0000313" key="6">
    <source>
        <dbReference type="EMBL" id="GGZ48225.1"/>
    </source>
</evidence>
<dbReference type="PROSITE" id="PS50887">
    <property type="entry name" value="GGDEF"/>
    <property type="match status" value="1"/>
</dbReference>
<reference evidence="6" key="2">
    <citation type="submission" date="2020-09" db="EMBL/GenBank/DDBJ databases">
        <authorList>
            <person name="Sun Q."/>
            <person name="Kim S."/>
        </authorList>
    </citation>
    <scope>NUCLEOTIDE SEQUENCE</scope>
    <source>
        <strain evidence="6">KCTC 32337</strain>
    </source>
</reference>
<dbReference type="Proteomes" id="UP000622604">
    <property type="component" value="Unassembled WGS sequence"/>
</dbReference>
<name>A0A8H9IBC3_9ALTE</name>
<dbReference type="CDD" id="cd01948">
    <property type="entry name" value="EAL"/>
    <property type="match status" value="1"/>
</dbReference>
<dbReference type="Gene3D" id="3.30.70.270">
    <property type="match status" value="1"/>
</dbReference>
<comment type="cofactor">
    <cofactor evidence="1">
        <name>Mg(2+)</name>
        <dbReference type="ChEBI" id="CHEBI:18420"/>
    </cofactor>
</comment>
<dbReference type="SMART" id="SM00267">
    <property type="entry name" value="GGDEF"/>
    <property type="match status" value="1"/>
</dbReference>
<feature type="domain" description="Response regulatory" evidence="3">
    <location>
        <begin position="6"/>
        <end position="125"/>
    </location>
</feature>
<dbReference type="InterPro" id="IPR052155">
    <property type="entry name" value="Biofilm_reg_signaling"/>
</dbReference>
<dbReference type="InterPro" id="IPR001789">
    <property type="entry name" value="Sig_transdc_resp-reg_receiver"/>
</dbReference>
<dbReference type="InterPro" id="IPR011006">
    <property type="entry name" value="CheY-like_superfamily"/>
</dbReference>
<dbReference type="AlphaFoldDB" id="A0A8H9IBC3"/>
<organism evidence="6 7">
    <name type="scientific">Paraglaciecola chathamensis</name>
    <dbReference type="NCBI Taxonomy" id="368405"/>
    <lineage>
        <taxon>Bacteria</taxon>
        <taxon>Pseudomonadati</taxon>
        <taxon>Pseudomonadota</taxon>
        <taxon>Gammaproteobacteria</taxon>
        <taxon>Alteromonadales</taxon>
        <taxon>Alteromonadaceae</taxon>
        <taxon>Paraglaciecola</taxon>
    </lineage>
</organism>
<dbReference type="Pfam" id="PF00563">
    <property type="entry name" value="EAL"/>
    <property type="match status" value="1"/>
</dbReference>
<dbReference type="EMBL" id="BMZC01000001">
    <property type="protein sequence ID" value="GGZ48225.1"/>
    <property type="molecule type" value="Genomic_DNA"/>
</dbReference>
<feature type="domain" description="EAL" evidence="4">
    <location>
        <begin position="318"/>
        <end position="571"/>
    </location>
</feature>
<dbReference type="InterPro" id="IPR043128">
    <property type="entry name" value="Rev_trsase/Diguanyl_cyclase"/>
</dbReference>
<evidence type="ECO:0000259" key="4">
    <source>
        <dbReference type="PROSITE" id="PS50883"/>
    </source>
</evidence>
<reference evidence="6" key="1">
    <citation type="journal article" date="2014" name="Int. J. Syst. Evol. Microbiol.">
        <title>Complete genome sequence of Corynebacterium casei LMG S-19264T (=DSM 44701T), isolated from a smear-ripened cheese.</title>
        <authorList>
            <consortium name="US DOE Joint Genome Institute (JGI-PGF)"/>
            <person name="Walter F."/>
            <person name="Albersmeier A."/>
            <person name="Kalinowski J."/>
            <person name="Ruckert C."/>
        </authorList>
    </citation>
    <scope>NUCLEOTIDE SEQUENCE</scope>
    <source>
        <strain evidence="6">KCTC 32337</strain>
    </source>
</reference>
<gene>
    <name evidence="6" type="ORF">GCM10011274_02510</name>
</gene>
<evidence type="ECO:0000259" key="5">
    <source>
        <dbReference type="PROSITE" id="PS50887"/>
    </source>
</evidence>
<dbReference type="PANTHER" id="PTHR44757:SF2">
    <property type="entry name" value="BIOFILM ARCHITECTURE MAINTENANCE PROTEIN MBAA"/>
    <property type="match status" value="1"/>
</dbReference>
<dbReference type="InterPro" id="IPR029787">
    <property type="entry name" value="Nucleotide_cyclase"/>
</dbReference>
<dbReference type="Gene3D" id="3.20.20.450">
    <property type="entry name" value="EAL domain"/>
    <property type="match status" value="1"/>
</dbReference>
<dbReference type="SUPFAM" id="SSF52172">
    <property type="entry name" value="CheY-like"/>
    <property type="match status" value="1"/>
</dbReference>
<evidence type="ECO:0000313" key="7">
    <source>
        <dbReference type="Proteomes" id="UP000622604"/>
    </source>
</evidence>
<dbReference type="CDD" id="cd00156">
    <property type="entry name" value="REC"/>
    <property type="match status" value="1"/>
</dbReference>
<dbReference type="InterPro" id="IPR000160">
    <property type="entry name" value="GGDEF_dom"/>
</dbReference>
<proteinExistence type="predicted"/>
<dbReference type="SUPFAM" id="SSF141868">
    <property type="entry name" value="EAL domain-like"/>
    <property type="match status" value="1"/>
</dbReference>
<evidence type="ECO:0000256" key="2">
    <source>
        <dbReference type="PROSITE-ProRule" id="PRU00169"/>
    </source>
</evidence>
<dbReference type="GO" id="GO:0003824">
    <property type="term" value="F:catalytic activity"/>
    <property type="evidence" value="ECO:0007669"/>
    <property type="project" value="UniProtKB-ARBA"/>
</dbReference>
<dbReference type="Pfam" id="PF00072">
    <property type="entry name" value="Response_reg"/>
    <property type="match status" value="1"/>
</dbReference>
<dbReference type="PROSITE" id="PS50883">
    <property type="entry name" value="EAL"/>
    <property type="match status" value="1"/>
</dbReference>
<evidence type="ECO:0000259" key="3">
    <source>
        <dbReference type="PROSITE" id="PS50110"/>
    </source>
</evidence>
<sequence>MDGAMKVLIVDDDVVDRKVVKRTLCASSDSHHEVQEATSAAQGMSLLSSSQFDVILLDYRMPEVDGIEMVSDMRAKPDMGNTAIVMISAYDEPSLALDCIEAGAQDFLAKNEITLSKLEKAILFANKRFEIEQRMHKSYLAVKKMAEKDPLTGLSNRYHFEETLKILIASNKRVTSKVALLALDLDNFKHINDTMGHAAGDKVLQQSVKRIRKCLRNNEGFARLGGDEFAIILGNITSGDEISRIANRILDSFNVAFNIDDKEVHCGVSIGVALCPDDSVNAQTLLKCADIAMYRAKQNGKNGVSFYESYYQTEFNQRFLIQNELIGVLENASFRLLYQPLFSAKDKSLLGFEALIRWPEMEPHFTPEEFIPVAEQSKLINRIGEWVITTAFNQLSQWHRQFNTALTMSVNISAVQLHDSDLLPYLSHTLERLSLSANNVILEITETALIKDNKKVTDILRVLSGRGFKIALDDFGMGFSSVSHLMEYPIDIVKLDKSMQTSNESSDKHQRIFKALALMLKTLDFVVVAEGIETKEQLLQCQQFNLERLQGNYLGLPLNKERSELFLASIFDV</sequence>
<dbReference type="SUPFAM" id="SSF55073">
    <property type="entry name" value="Nucleotide cyclase"/>
    <property type="match status" value="1"/>
</dbReference>
<feature type="modified residue" description="4-aspartylphosphate" evidence="2">
    <location>
        <position position="58"/>
    </location>
</feature>
<dbReference type="InterPro" id="IPR035919">
    <property type="entry name" value="EAL_sf"/>
</dbReference>